<feature type="transmembrane region" description="Helical" evidence="11">
    <location>
        <begin position="447"/>
        <end position="468"/>
    </location>
</feature>
<dbReference type="Pfam" id="PF00001">
    <property type="entry name" value="7tm_1"/>
    <property type="match status" value="1"/>
</dbReference>
<organism evidence="13 14">
    <name type="scientific">Brachionus plicatilis</name>
    <name type="common">Marine rotifer</name>
    <name type="synonym">Brachionus muelleri</name>
    <dbReference type="NCBI Taxonomy" id="10195"/>
    <lineage>
        <taxon>Eukaryota</taxon>
        <taxon>Metazoa</taxon>
        <taxon>Spiralia</taxon>
        <taxon>Gnathifera</taxon>
        <taxon>Rotifera</taxon>
        <taxon>Eurotatoria</taxon>
        <taxon>Monogononta</taxon>
        <taxon>Pseudotrocha</taxon>
        <taxon>Ploima</taxon>
        <taxon>Brachionidae</taxon>
        <taxon>Brachionus</taxon>
    </lineage>
</organism>
<dbReference type="GO" id="GO:0005886">
    <property type="term" value="C:plasma membrane"/>
    <property type="evidence" value="ECO:0007669"/>
    <property type="project" value="UniProtKB-SubCell"/>
</dbReference>
<feature type="transmembrane region" description="Helical" evidence="11">
    <location>
        <begin position="37"/>
        <end position="60"/>
    </location>
</feature>
<evidence type="ECO:0000256" key="3">
    <source>
        <dbReference type="ARBA" id="ARBA00022692"/>
    </source>
</evidence>
<keyword evidence="2" id="KW-1003">Cell membrane</keyword>
<evidence type="ECO:0000256" key="2">
    <source>
        <dbReference type="ARBA" id="ARBA00022475"/>
    </source>
</evidence>
<evidence type="ECO:0000313" key="13">
    <source>
        <dbReference type="EMBL" id="RNA11950.1"/>
    </source>
</evidence>
<dbReference type="Gene3D" id="1.20.1070.10">
    <property type="entry name" value="Rhodopsin 7-helix transmembrane proteins"/>
    <property type="match status" value="2"/>
</dbReference>
<evidence type="ECO:0000256" key="7">
    <source>
        <dbReference type="ARBA" id="ARBA00023157"/>
    </source>
</evidence>
<comment type="caution">
    <text evidence="13">The sequence shown here is derived from an EMBL/GenBank/DDBJ whole genome shotgun (WGS) entry which is preliminary data.</text>
</comment>
<evidence type="ECO:0000259" key="12">
    <source>
        <dbReference type="PROSITE" id="PS50262"/>
    </source>
</evidence>
<evidence type="ECO:0000256" key="8">
    <source>
        <dbReference type="ARBA" id="ARBA00023170"/>
    </source>
</evidence>
<comment type="subcellular location">
    <subcellularLocation>
        <location evidence="1">Cell membrane</location>
        <topology evidence="1">Multi-pass membrane protein</topology>
    </subcellularLocation>
</comment>
<gene>
    <name evidence="13" type="ORF">BpHYR1_032896</name>
</gene>
<feature type="transmembrane region" description="Helical" evidence="11">
    <location>
        <begin position="112"/>
        <end position="134"/>
    </location>
</feature>
<dbReference type="EMBL" id="REGN01005809">
    <property type="protein sequence ID" value="RNA11950.1"/>
    <property type="molecule type" value="Genomic_DNA"/>
</dbReference>
<evidence type="ECO:0000313" key="14">
    <source>
        <dbReference type="Proteomes" id="UP000276133"/>
    </source>
</evidence>
<dbReference type="SUPFAM" id="SSF81321">
    <property type="entry name" value="Family A G protein-coupled receptor-like"/>
    <property type="match status" value="1"/>
</dbReference>
<dbReference type="PROSITE" id="PS50262">
    <property type="entry name" value="G_PROTEIN_RECEP_F1_2"/>
    <property type="match status" value="1"/>
</dbReference>
<dbReference type="PANTHER" id="PTHR24248:SF199">
    <property type="entry name" value="IP13425P-RELATED"/>
    <property type="match status" value="1"/>
</dbReference>
<dbReference type="GO" id="GO:0004993">
    <property type="term" value="F:G protein-coupled serotonin receptor activity"/>
    <property type="evidence" value="ECO:0007669"/>
    <property type="project" value="UniProtKB-ARBA"/>
</dbReference>
<keyword evidence="6 11" id="KW-0472">Membrane</keyword>
<dbReference type="STRING" id="10195.A0A3M7QKX3"/>
<evidence type="ECO:0000256" key="10">
    <source>
        <dbReference type="RuleBase" id="RU000688"/>
    </source>
</evidence>
<accession>A0A3M7QKX3</accession>
<dbReference type="GO" id="GO:0071880">
    <property type="term" value="P:adenylate cyclase-activating adrenergic receptor signaling pathway"/>
    <property type="evidence" value="ECO:0007669"/>
    <property type="project" value="TreeGrafter"/>
</dbReference>
<evidence type="ECO:0000256" key="6">
    <source>
        <dbReference type="ARBA" id="ARBA00023136"/>
    </source>
</evidence>
<proteinExistence type="inferred from homology"/>
<feature type="domain" description="G-protein coupled receptors family 1 profile" evidence="12">
    <location>
        <begin position="56"/>
        <end position="466"/>
    </location>
</feature>
<evidence type="ECO:0000256" key="1">
    <source>
        <dbReference type="ARBA" id="ARBA00004651"/>
    </source>
</evidence>
<keyword evidence="8 10" id="KW-0675">Receptor</keyword>
<feature type="transmembrane region" description="Helical" evidence="11">
    <location>
        <begin position="81"/>
        <end position="100"/>
    </location>
</feature>
<dbReference type="OrthoDB" id="7777957at2759"/>
<dbReference type="AlphaFoldDB" id="A0A3M7QKX3"/>
<protein>
    <submittedName>
        <fullName evidence="13">D(2) dopamine receptor</fullName>
    </submittedName>
</protein>
<name>A0A3M7QKX3_BRAPC</name>
<keyword evidence="7" id="KW-1015">Disulfide bond</keyword>
<evidence type="ECO:0000256" key="9">
    <source>
        <dbReference type="ARBA" id="ARBA00023224"/>
    </source>
</evidence>
<dbReference type="GO" id="GO:0043410">
    <property type="term" value="P:positive regulation of MAPK cascade"/>
    <property type="evidence" value="ECO:0007669"/>
    <property type="project" value="TreeGrafter"/>
</dbReference>
<keyword evidence="14" id="KW-1185">Reference proteome</keyword>
<dbReference type="PRINTS" id="PR00237">
    <property type="entry name" value="GPCRRHODOPSN"/>
</dbReference>
<evidence type="ECO:0000256" key="11">
    <source>
        <dbReference type="SAM" id="Phobius"/>
    </source>
</evidence>
<keyword evidence="4 11" id="KW-1133">Transmembrane helix</keyword>
<keyword evidence="3 10" id="KW-0812">Transmembrane</keyword>
<comment type="similarity">
    <text evidence="10">Belongs to the G-protein coupled receptor 1 family.</text>
</comment>
<evidence type="ECO:0000256" key="4">
    <source>
        <dbReference type="ARBA" id="ARBA00022989"/>
    </source>
</evidence>
<dbReference type="InterPro" id="IPR000276">
    <property type="entry name" value="GPCR_Rhodpsn"/>
</dbReference>
<feature type="transmembrane region" description="Helical" evidence="11">
    <location>
        <begin position="410"/>
        <end position="431"/>
    </location>
</feature>
<evidence type="ECO:0000256" key="5">
    <source>
        <dbReference type="ARBA" id="ARBA00023040"/>
    </source>
</evidence>
<keyword evidence="9 10" id="KW-0807">Transducer</keyword>
<keyword evidence="5 10" id="KW-0297">G-protein coupled receptor</keyword>
<feature type="transmembrane region" description="Helical" evidence="11">
    <location>
        <begin position="165"/>
        <end position="185"/>
    </location>
</feature>
<dbReference type="PANTHER" id="PTHR24248">
    <property type="entry name" value="ADRENERGIC RECEPTOR-RELATED G-PROTEIN COUPLED RECEPTOR"/>
    <property type="match status" value="1"/>
</dbReference>
<feature type="transmembrane region" description="Helical" evidence="11">
    <location>
        <begin position="214"/>
        <end position="234"/>
    </location>
</feature>
<dbReference type="PROSITE" id="PS00237">
    <property type="entry name" value="G_PROTEIN_RECEP_F1_1"/>
    <property type="match status" value="1"/>
</dbReference>
<reference evidence="13 14" key="1">
    <citation type="journal article" date="2018" name="Sci. Rep.">
        <title>Genomic signatures of local adaptation to the degree of environmental predictability in rotifers.</title>
        <authorList>
            <person name="Franch-Gras L."/>
            <person name="Hahn C."/>
            <person name="Garcia-Roger E.M."/>
            <person name="Carmona M.J."/>
            <person name="Serra M."/>
            <person name="Gomez A."/>
        </authorList>
    </citation>
    <scope>NUCLEOTIDE SEQUENCE [LARGE SCALE GENOMIC DNA]</scope>
    <source>
        <strain evidence="13">HYR1</strain>
    </source>
</reference>
<dbReference type="InterPro" id="IPR017452">
    <property type="entry name" value="GPCR_Rhodpsn_7TM"/>
</dbReference>
<dbReference type="Proteomes" id="UP000276133">
    <property type="component" value="Unassembled WGS sequence"/>
</dbReference>
<sequence length="539" mass="61408">MNASDEETLSECLLTPDNKNLLRFSLECFYEKLSTDYYFLFLSCLFAFFIVVDVALNFVLLSSIFIEKFKTRVDICFMSNAFADLLMGLVIMPFTAIYTLFGHFPFGPYVCFLWNCLDFTTGTTSMLHLALISFDRYLSVSKPLKYTNKQRADNRFSVHGLPTSLILIFIWFFSCTAWIPVLLYFKSTSLNEPQLINECGMAGSPLIIVPHSLFVYYIPMFLIVYFYTKTIVIVNQKLKRPVKSHHAQQSQSAAQSRFCCIVKYVEPRKESIRLHEAKTDTDFSKLSRSDTTINNLRLVHRSASLEINLNKSLENSKHLNQLYQLHGPLRRTYHSSINFALDGADEPTAQQTQTANKPSAGAHLANMAKNGKKESKQRCGPPRSKFKLSITSSFSRAIVVNKEKSVTYKLGVIMATFIVSWAPFCVLWSLVSLCNKWPGMCFVSDNLYIVSFWLAYFNSIFTPLILLYNNQKYRKSVLVFGSYLSRKTAANCSSQLSAAGVRSSANCPHSNRLKERKSSINKCTYADKDLLFCERAKPI</sequence>